<dbReference type="SUPFAM" id="SSF118196">
    <property type="entry name" value="YaeB-like"/>
    <property type="match status" value="1"/>
</dbReference>
<dbReference type="InterPro" id="IPR040372">
    <property type="entry name" value="YaeB-like"/>
</dbReference>
<dbReference type="CDD" id="cd09281">
    <property type="entry name" value="UPF0066"/>
    <property type="match status" value="1"/>
</dbReference>
<reference evidence="4" key="1">
    <citation type="submission" date="2022-05" db="EMBL/GenBank/DDBJ databases">
        <title>Expanded diversity of anoxic marine methylotrophy in a Black Sea sulfate reducing microorganism.</title>
        <authorList>
            <person name="Fischer P.Q."/>
            <person name="Stams A.J.M."/>
            <person name="Villanueva L."/>
            <person name="Sousa D.Z."/>
        </authorList>
    </citation>
    <scope>NUCLEOTIDE SEQUENCE</scope>
    <source>
        <strain evidence="4">P130</strain>
    </source>
</reference>
<dbReference type="NCBIfam" id="TIGR00104">
    <property type="entry name" value="tRNA_TsaA"/>
    <property type="match status" value="1"/>
</dbReference>
<dbReference type="InterPro" id="IPR023368">
    <property type="entry name" value="UPF0066_cons_site"/>
</dbReference>
<dbReference type="Pfam" id="PF02663">
    <property type="entry name" value="FmdE"/>
    <property type="match status" value="1"/>
</dbReference>
<dbReference type="InterPro" id="IPR036413">
    <property type="entry name" value="YaeB-like_sf"/>
</dbReference>
<evidence type="ECO:0000313" key="5">
    <source>
        <dbReference type="Proteomes" id="UP001176021"/>
    </source>
</evidence>
<keyword evidence="1" id="KW-0949">S-adenosyl-L-methionine</keyword>
<evidence type="ECO:0000256" key="1">
    <source>
        <dbReference type="ARBA" id="ARBA00022691"/>
    </source>
</evidence>
<dbReference type="InterPro" id="IPR003814">
    <property type="entry name" value="FmdEsu_dom"/>
</dbReference>
<evidence type="ECO:0000259" key="3">
    <source>
        <dbReference type="PROSITE" id="PS51668"/>
    </source>
</evidence>
<comment type="caution">
    <text evidence="4">The sequence shown here is derived from an EMBL/GenBank/DDBJ whole genome shotgun (WGS) entry which is preliminary data.</text>
</comment>
<evidence type="ECO:0000313" key="4">
    <source>
        <dbReference type="EMBL" id="MDO0825820.1"/>
    </source>
</evidence>
<comment type="similarity">
    <text evidence="2">Belongs to the tRNA methyltransferase O family.</text>
</comment>
<name>A0ABT8QXD6_9FIRM</name>
<dbReference type="Proteomes" id="UP001176021">
    <property type="component" value="Unassembled WGS sequence"/>
</dbReference>
<keyword evidence="5" id="KW-1185">Reference proteome</keyword>
<dbReference type="Pfam" id="PF01980">
    <property type="entry name" value="TrmO_N"/>
    <property type="match status" value="1"/>
</dbReference>
<dbReference type="PANTHER" id="PTHR12818:SF0">
    <property type="entry name" value="TRNA (ADENINE(37)-N6)-METHYLTRANSFERASE"/>
    <property type="match status" value="1"/>
</dbReference>
<dbReference type="RefSeq" id="WP_302050245.1">
    <property type="nucleotide sequence ID" value="NZ_JAMJEV010000033.1"/>
</dbReference>
<protein>
    <submittedName>
        <fullName evidence="4">tRNA (N6-threonylcarbamoyladenosine(37)-N6)-methyltransferase TrmO</fullName>
    </submittedName>
</protein>
<dbReference type="InterPro" id="IPR023370">
    <property type="entry name" value="TrmO-like_N"/>
</dbReference>
<dbReference type="Gene3D" id="2.40.30.70">
    <property type="entry name" value="YaeB-like"/>
    <property type="match status" value="1"/>
</dbReference>
<dbReference type="PANTHER" id="PTHR12818">
    <property type="entry name" value="TRNA (ADENINE(37)-N6)-METHYLTRANSFERASE"/>
    <property type="match status" value="1"/>
</dbReference>
<gene>
    <name evidence="4" type="primary">tsaA</name>
    <name evidence="4" type="ORF">M8H41_23725</name>
</gene>
<sequence>MEKSITLNPIGIVESSITNRDDMPTNGIQAGIRVFPPYVGALERIEEYSHLWILTWFHQAPRDVTTAVPSKVNPLSYRFGVFALRSPSRPNPVALTLVKLDRIQEYTLYVADMDAIDGTLVIDIKPYFEHDTVFSPRTPQISPLSVNALQKTLLKQALTHHGETCPDLLLAVRMALIADKLLGYIKSPDVQVQVYGSTCLADAIQGLCRARLANPARFEFCSSFIKHSIWIKGNRRLSISGVRELDLKAFWGVPDYQIFEVAMEEIE</sequence>
<proteinExistence type="inferred from homology"/>
<feature type="domain" description="TsaA-like" evidence="3">
    <location>
        <begin position="7"/>
        <end position="136"/>
    </location>
</feature>
<dbReference type="SUPFAM" id="SSF143555">
    <property type="entry name" value="FwdE-like"/>
    <property type="match status" value="1"/>
</dbReference>
<dbReference type="PROSITE" id="PS51668">
    <property type="entry name" value="TSAA_2"/>
    <property type="match status" value="1"/>
</dbReference>
<dbReference type="Gene3D" id="3.30.1330.130">
    <property type="match status" value="1"/>
</dbReference>
<dbReference type="EMBL" id="JAMJEV010000033">
    <property type="protein sequence ID" value="MDO0825820.1"/>
    <property type="molecule type" value="Genomic_DNA"/>
</dbReference>
<accession>A0ABT8QXD6</accession>
<evidence type="ECO:0000256" key="2">
    <source>
        <dbReference type="ARBA" id="ARBA00033753"/>
    </source>
</evidence>
<organism evidence="4 5">
    <name type="scientific">Desulfosporosinus nitroreducens</name>
    <dbReference type="NCBI Taxonomy" id="2018668"/>
    <lineage>
        <taxon>Bacteria</taxon>
        <taxon>Bacillati</taxon>
        <taxon>Bacillota</taxon>
        <taxon>Clostridia</taxon>
        <taxon>Eubacteriales</taxon>
        <taxon>Desulfitobacteriaceae</taxon>
        <taxon>Desulfosporosinus</taxon>
    </lineage>
</organism>
<dbReference type="PROSITE" id="PS01318">
    <property type="entry name" value="TSAA_1"/>
    <property type="match status" value="1"/>
</dbReference>
<dbReference type="InterPro" id="IPR036414">
    <property type="entry name" value="YaeB_N_sf"/>
</dbReference>